<dbReference type="InterPro" id="IPR036390">
    <property type="entry name" value="WH_DNA-bd_sf"/>
</dbReference>
<dbReference type="PROSITE" id="PS50995">
    <property type="entry name" value="HTH_MARR_2"/>
    <property type="match status" value="1"/>
</dbReference>
<dbReference type="STRING" id="759914.BP951000_0641"/>
<evidence type="ECO:0000256" key="3">
    <source>
        <dbReference type="ARBA" id="ARBA00023163"/>
    </source>
</evidence>
<dbReference type="SMART" id="SM00347">
    <property type="entry name" value="HTH_MARR"/>
    <property type="match status" value="1"/>
</dbReference>
<dbReference type="Pfam" id="PF01047">
    <property type="entry name" value="MarR"/>
    <property type="match status" value="1"/>
</dbReference>
<organism evidence="5 6">
    <name type="scientific">Brachyspira pilosicoli (strain ATCC BAA-1826 / 95/1000)</name>
    <dbReference type="NCBI Taxonomy" id="759914"/>
    <lineage>
        <taxon>Bacteria</taxon>
        <taxon>Pseudomonadati</taxon>
        <taxon>Spirochaetota</taxon>
        <taxon>Spirochaetia</taxon>
        <taxon>Brachyspirales</taxon>
        <taxon>Brachyspiraceae</taxon>
        <taxon>Brachyspira</taxon>
    </lineage>
</organism>
<protein>
    <submittedName>
        <fullName evidence="5">Transcriptional regulator, MarR family</fullName>
    </submittedName>
</protein>
<evidence type="ECO:0000259" key="4">
    <source>
        <dbReference type="PROSITE" id="PS50995"/>
    </source>
</evidence>
<reference evidence="5 6" key="1">
    <citation type="journal article" date="2010" name="PLoS ONE">
        <title>The complete genome sequence of the pathogenic intestinal spirochete Brachyspira pilosicoli and comparison with other Brachyspira genomes.</title>
        <authorList>
            <person name="Wanchanthuek P."/>
            <person name="Bellgard M.I."/>
            <person name="La T."/>
            <person name="Ryan K."/>
            <person name="Moolhuijzen P."/>
            <person name="Chapman B."/>
            <person name="Black M."/>
            <person name="Schibeci D."/>
            <person name="Hunter A."/>
            <person name="Barrero R."/>
            <person name="Phillips N.D."/>
            <person name="Hampson D.J."/>
        </authorList>
    </citation>
    <scope>NUCLEOTIDE SEQUENCE [LARGE SCALE GENOMIC DNA]</scope>
    <source>
        <strain evidence="6">ATCC BAA-1826 / 95/1000</strain>
    </source>
</reference>
<proteinExistence type="predicted"/>
<dbReference type="InterPro" id="IPR023187">
    <property type="entry name" value="Tscrpt_reg_MarR-type_CS"/>
</dbReference>
<accession>D8IBW7</accession>
<gene>
    <name evidence="5" type="primary">marR</name>
    <name evidence="5" type="ordered locus">BP951000_0641</name>
</gene>
<dbReference type="RefSeq" id="WP_013243594.1">
    <property type="nucleotide sequence ID" value="NC_014330.1"/>
</dbReference>
<evidence type="ECO:0000256" key="2">
    <source>
        <dbReference type="ARBA" id="ARBA00023125"/>
    </source>
</evidence>
<name>D8IBW7_BRAP9</name>
<feature type="domain" description="HTH marR-type" evidence="4">
    <location>
        <begin position="3"/>
        <end position="138"/>
    </location>
</feature>
<dbReference type="AlphaFoldDB" id="D8IBW7"/>
<keyword evidence="6" id="KW-1185">Reference proteome</keyword>
<dbReference type="HOGENOM" id="CLU_083287_27_2_12"/>
<dbReference type="GeneID" id="56439215"/>
<dbReference type="Proteomes" id="UP000000332">
    <property type="component" value="Chromosome"/>
</dbReference>
<evidence type="ECO:0000256" key="1">
    <source>
        <dbReference type="ARBA" id="ARBA00023015"/>
    </source>
</evidence>
<dbReference type="PANTHER" id="PTHR42756">
    <property type="entry name" value="TRANSCRIPTIONAL REGULATOR, MARR"/>
    <property type="match status" value="1"/>
</dbReference>
<dbReference type="EMBL" id="CP002025">
    <property type="protein sequence ID" value="ADK30640.1"/>
    <property type="molecule type" value="Genomic_DNA"/>
</dbReference>
<evidence type="ECO:0000313" key="6">
    <source>
        <dbReference type="Proteomes" id="UP000000332"/>
    </source>
</evidence>
<dbReference type="InterPro" id="IPR000835">
    <property type="entry name" value="HTH_MarR-typ"/>
</dbReference>
<keyword evidence="2" id="KW-0238">DNA-binding</keyword>
<dbReference type="GO" id="GO:0003700">
    <property type="term" value="F:DNA-binding transcription factor activity"/>
    <property type="evidence" value="ECO:0007669"/>
    <property type="project" value="InterPro"/>
</dbReference>
<dbReference type="Gene3D" id="1.10.10.10">
    <property type="entry name" value="Winged helix-like DNA-binding domain superfamily/Winged helix DNA-binding domain"/>
    <property type="match status" value="1"/>
</dbReference>
<evidence type="ECO:0000313" key="5">
    <source>
        <dbReference type="EMBL" id="ADK30640.1"/>
    </source>
</evidence>
<dbReference type="SUPFAM" id="SSF46785">
    <property type="entry name" value="Winged helix' DNA-binding domain"/>
    <property type="match status" value="1"/>
</dbReference>
<keyword evidence="1" id="KW-0805">Transcription regulation</keyword>
<dbReference type="GO" id="GO:0003677">
    <property type="term" value="F:DNA binding"/>
    <property type="evidence" value="ECO:0007669"/>
    <property type="project" value="UniProtKB-KW"/>
</dbReference>
<dbReference type="eggNOG" id="COG1846">
    <property type="taxonomic scope" value="Bacteria"/>
</dbReference>
<dbReference type="FunCoup" id="D8IBW7">
    <property type="interactions" value="108"/>
</dbReference>
<dbReference type="KEGG" id="bpo:BP951000_0641"/>
<dbReference type="InParanoid" id="D8IBW7"/>
<dbReference type="PRINTS" id="PR00598">
    <property type="entry name" value="HTHMARR"/>
</dbReference>
<dbReference type="PROSITE" id="PS01117">
    <property type="entry name" value="HTH_MARR_1"/>
    <property type="match status" value="1"/>
</dbReference>
<dbReference type="InterPro" id="IPR036388">
    <property type="entry name" value="WH-like_DNA-bd_sf"/>
</dbReference>
<sequence>MNTSNSLKLVVILSKAHNSYIKKVKANIKSLGFSGSEFGALEYLYNKKSVVNVQELSEKILLTTATTAYTIDKLIKRGFISKKEGELDKRFVEISLTKTGKKIMQNVFPVHADFLEKLNPLTDKESEELIILLKKLGKANK</sequence>
<keyword evidence="3" id="KW-0804">Transcription</keyword>
<dbReference type="PANTHER" id="PTHR42756:SF1">
    <property type="entry name" value="TRANSCRIPTIONAL REPRESSOR OF EMRAB OPERON"/>
    <property type="match status" value="1"/>
</dbReference>